<evidence type="ECO:0000313" key="2">
    <source>
        <dbReference type="EMBL" id="ABR47270.1"/>
    </source>
</evidence>
<accession>A6TM52</accession>
<reference evidence="3" key="1">
    <citation type="journal article" date="2016" name="Genome Announc.">
        <title>Complete genome sequence of Alkaliphilus metalliredigens strain QYMF, an alkaliphilic and metal-reducing bacterium isolated from borax-contaminated leachate ponds.</title>
        <authorList>
            <person name="Hwang C."/>
            <person name="Copeland A."/>
            <person name="Lucas S."/>
            <person name="Lapidus A."/>
            <person name="Barry K."/>
            <person name="Detter J.C."/>
            <person name="Glavina Del Rio T."/>
            <person name="Hammon N."/>
            <person name="Israni S."/>
            <person name="Dalin E."/>
            <person name="Tice H."/>
            <person name="Pitluck S."/>
            <person name="Chertkov O."/>
            <person name="Brettin T."/>
            <person name="Bruce D."/>
            <person name="Han C."/>
            <person name="Schmutz J."/>
            <person name="Larimer F."/>
            <person name="Land M.L."/>
            <person name="Hauser L."/>
            <person name="Kyrpides N."/>
            <person name="Mikhailova N."/>
            <person name="Ye Q."/>
            <person name="Zhou J."/>
            <person name="Richardson P."/>
            <person name="Fields M.W."/>
        </authorList>
    </citation>
    <scope>NUCLEOTIDE SEQUENCE [LARGE SCALE GENOMIC DNA]</scope>
    <source>
        <strain evidence="3">QYMF</strain>
    </source>
</reference>
<feature type="transmembrane region" description="Helical" evidence="1">
    <location>
        <begin position="27"/>
        <end position="47"/>
    </location>
</feature>
<evidence type="ECO:0000256" key="1">
    <source>
        <dbReference type="SAM" id="Phobius"/>
    </source>
</evidence>
<evidence type="ECO:0000313" key="3">
    <source>
        <dbReference type="Proteomes" id="UP000001572"/>
    </source>
</evidence>
<keyword evidence="1" id="KW-0812">Transmembrane</keyword>
<dbReference type="AlphaFoldDB" id="A6TM52"/>
<name>A6TM52_ALKMQ</name>
<dbReference type="OrthoDB" id="9927926at2"/>
<dbReference type="HOGENOM" id="CLU_2598276_0_0_9"/>
<dbReference type="EMBL" id="CP000724">
    <property type="protein sequence ID" value="ABR47270.1"/>
    <property type="molecule type" value="Genomic_DNA"/>
</dbReference>
<keyword evidence="3" id="KW-1185">Reference proteome</keyword>
<proteinExistence type="predicted"/>
<dbReference type="Proteomes" id="UP000001572">
    <property type="component" value="Chromosome"/>
</dbReference>
<protein>
    <submittedName>
        <fullName evidence="2">Uncharacterized protein</fullName>
    </submittedName>
</protein>
<keyword evidence="1" id="KW-1133">Transmembrane helix</keyword>
<organism evidence="2 3">
    <name type="scientific">Alkaliphilus metalliredigens (strain QYMF)</name>
    <dbReference type="NCBI Taxonomy" id="293826"/>
    <lineage>
        <taxon>Bacteria</taxon>
        <taxon>Bacillati</taxon>
        <taxon>Bacillota</taxon>
        <taxon>Clostridia</taxon>
        <taxon>Peptostreptococcales</taxon>
        <taxon>Natronincolaceae</taxon>
        <taxon>Alkaliphilus</taxon>
    </lineage>
</organism>
<dbReference type="RefSeq" id="WP_012062312.1">
    <property type="nucleotide sequence ID" value="NC_009633.1"/>
</dbReference>
<feature type="transmembrane region" description="Helical" evidence="1">
    <location>
        <begin position="53"/>
        <end position="77"/>
    </location>
</feature>
<keyword evidence="1" id="KW-0472">Membrane</keyword>
<sequence length="79" mass="9242">MIKDIFLYIIKNRIIEMRRGNMKKIDIVKKVFQFILIICIVIVWLYMTADLMIGRLGVSGFIGFSAIALFGLINYFYKS</sequence>
<dbReference type="KEGG" id="amt:Amet_1058"/>
<gene>
    <name evidence="2" type="ordered locus">Amet_1058</name>
</gene>